<evidence type="ECO:0000313" key="2">
    <source>
        <dbReference type="Proteomes" id="UP001500742"/>
    </source>
</evidence>
<organism evidence="1 2">
    <name type="scientific">Mucilaginibacter dorajii</name>
    <dbReference type="NCBI Taxonomy" id="692994"/>
    <lineage>
        <taxon>Bacteria</taxon>
        <taxon>Pseudomonadati</taxon>
        <taxon>Bacteroidota</taxon>
        <taxon>Sphingobacteriia</taxon>
        <taxon>Sphingobacteriales</taxon>
        <taxon>Sphingobacteriaceae</taxon>
        <taxon>Mucilaginibacter</taxon>
    </lineage>
</organism>
<dbReference type="EMBL" id="BAAAZC010000001">
    <property type="protein sequence ID" value="GAA3956947.1"/>
    <property type="molecule type" value="Genomic_DNA"/>
</dbReference>
<name>A0ABP7NYY8_9SPHI</name>
<protein>
    <submittedName>
        <fullName evidence="1">Uncharacterized protein</fullName>
    </submittedName>
</protein>
<dbReference type="RefSeq" id="WP_259097623.1">
    <property type="nucleotide sequence ID" value="NZ_BAAAZC010000001.1"/>
</dbReference>
<evidence type="ECO:0000313" key="1">
    <source>
        <dbReference type="EMBL" id="GAA3956947.1"/>
    </source>
</evidence>
<keyword evidence="2" id="KW-1185">Reference proteome</keyword>
<reference evidence="2" key="1">
    <citation type="journal article" date="2019" name="Int. J. Syst. Evol. Microbiol.">
        <title>The Global Catalogue of Microorganisms (GCM) 10K type strain sequencing project: providing services to taxonomists for standard genome sequencing and annotation.</title>
        <authorList>
            <consortium name="The Broad Institute Genomics Platform"/>
            <consortium name="The Broad Institute Genome Sequencing Center for Infectious Disease"/>
            <person name="Wu L."/>
            <person name="Ma J."/>
        </authorList>
    </citation>
    <scope>NUCLEOTIDE SEQUENCE [LARGE SCALE GENOMIC DNA]</scope>
    <source>
        <strain evidence="2">JCM 16601</strain>
    </source>
</reference>
<sequence length="267" mass="30274">MHLIAKNKIAQYIQQHPETQTAFLTWLKEHPGRYANSMSHMLERPQEGQRFTMMAGVGLGDYQVESRINLHLKASYIMWVGSNAELEARHQAKIELMKAENPSFETQTKVKVVEVLLTPPPPVPFDSIPQGNKVQPVIIEQVQLPAPMVEPPYVETESDFKTAPEYEEALARAIAIFEAEPGSAEFDELTKLIPLIAHYEQSKLDFPELTMLDVVKYKMNMLEIAPQSLPGFIGTAEEIELFLAGKQALAKEKLDWLCNLLWIKFSI</sequence>
<accession>A0ABP7NYY8</accession>
<comment type="caution">
    <text evidence="1">The sequence shown here is derived from an EMBL/GenBank/DDBJ whole genome shotgun (WGS) entry which is preliminary data.</text>
</comment>
<proteinExistence type="predicted"/>
<dbReference type="Proteomes" id="UP001500742">
    <property type="component" value="Unassembled WGS sequence"/>
</dbReference>
<gene>
    <name evidence="1" type="ORF">GCM10022210_00060</name>
</gene>